<keyword evidence="4" id="KW-1185">Reference proteome</keyword>
<dbReference type="InterPro" id="IPR043151">
    <property type="entry name" value="BAH_sf"/>
</dbReference>
<dbReference type="EMBL" id="CP151505">
    <property type="protein sequence ID" value="WZN62276.1"/>
    <property type="molecule type" value="Genomic_DNA"/>
</dbReference>
<evidence type="ECO:0000256" key="1">
    <source>
        <dbReference type="SAM" id="MobiDB-lite"/>
    </source>
</evidence>
<sequence>MEVEYAVAPNGGAEATKGEGQDPPEDVLAKSPPIPSIVDDDAAEGPSGSPVFTFLSAPTDTTPVARLIPGTRAGLEDLCKHESMEVGTIFEETGDQRLAPPLEPMPEGRVAKVFREVSVQNAHAGTTTTYRTDDFVYVATRDTTMPSHVCKIDHFLSWDNVEGKECKAVLLKRYLRADSPGASGAVLGATNASPERLPLEVYETSWHSIRRVEDVLGHASVVLGAGNVSTTPSSSDSHVCRYSYDHLSGRLEPLQGARVVEDEAAENNETVMALELMGAAVEAEAEDHSEAGESDAIIEEEEPSAPAGPAQLVAAENQGSVKRRKVVEPADLQNSVQPQNHPSGVLTFPLKLSTASLRSRWTQQRYENGQKFLFVALMDEKAFSRENAINRQALRQAVKTRGIGDLGLVDHIIKTLTEVPVLFSGYWIRKQHSHKGVLHYWLSQEVPGVNTVGLNQQQNGKRGLAHKAAAQLLASPDSEGSLELPKSILVSLKDLTTTLAVVKENVSKLTKADGGSGGAFTPQLAFEVVLQNVEKEMALTFDTWRKEVKAEVREELKAEGVWGGRGGGHEMAGAGAVFGAGSPSVAKLETELAVVKARQELHLSESAARIEELARRVDELQKERERE</sequence>
<dbReference type="PROSITE" id="PS51038">
    <property type="entry name" value="BAH"/>
    <property type="match status" value="1"/>
</dbReference>
<dbReference type="PANTHER" id="PTHR46740">
    <property type="entry name" value="PROTEIN DYAD"/>
    <property type="match status" value="1"/>
</dbReference>
<dbReference type="AlphaFoldDB" id="A0AAX4P8B0"/>
<accession>A0AAX4P8B0</accession>
<feature type="region of interest" description="Disordered" evidence="1">
    <location>
        <begin position="1"/>
        <end position="52"/>
    </location>
</feature>
<dbReference type="GO" id="GO:0003682">
    <property type="term" value="F:chromatin binding"/>
    <property type="evidence" value="ECO:0007669"/>
    <property type="project" value="InterPro"/>
</dbReference>
<organism evidence="3 4">
    <name type="scientific">Chloropicon roscoffensis</name>
    <dbReference type="NCBI Taxonomy" id="1461544"/>
    <lineage>
        <taxon>Eukaryota</taxon>
        <taxon>Viridiplantae</taxon>
        <taxon>Chlorophyta</taxon>
        <taxon>Chloropicophyceae</taxon>
        <taxon>Chloropicales</taxon>
        <taxon>Chloropicaceae</taxon>
        <taxon>Chloropicon</taxon>
    </lineage>
</organism>
<protein>
    <submittedName>
        <fullName evidence="3">BAH domain-containing protein</fullName>
    </submittedName>
</protein>
<dbReference type="PANTHER" id="PTHR46740:SF2">
    <property type="entry name" value="PROTEIN DYAD"/>
    <property type="match status" value="1"/>
</dbReference>
<dbReference type="Proteomes" id="UP001472866">
    <property type="component" value="Chromosome 05"/>
</dbReference>
<dbReference type="InterPro" id="IPR044221">
    <property type="entry name" value="DYAD/AMEIOTIC1"/>
</dbReference>
<dbReference type="Gene3D" id="2.30.30.490">
    <property type="match status" value="1"/>
</dbReference>
<dbReference type="Pfam" id="PF25874">
    <property type="entry name" value="WHD_plant_repro"/>
    <property type="match status" value="1"/>
</dbReference>
<evidence type="ECO:0000313" key="4">
    <source>
        <dbReference type="Proteomes" id="UP001472866"/>
    </source>
</evidence>
<proteinExistence type="predicted"/>
<dbReference type="GO" id="GO:0007131">
    <property type="term" value="P:reciprocal meiotic recombination"/>
    <property type="evidence" value="ECO:0007669"/>
    <property type="project" value="InterPro"/>
</dbReference>
<evidence type="ECO:0000313" key="3">
    <source>
        <dbReference type="EMBL" id="WZN62276.1"/>
    </source>
</evidence>
<name>A0AAX4P8B0_9CHLO</name>
<dbReference type="GO" id="GO:0051177">
    <property type="term" value="P:meiotic sister chromatid cohesion"/>
    <property type="evidence" value="ECO:0007669"/>
    <property type="project" value="InterPro"/>
</dbReference>
<evidence type="ECO:0000259" key="2">
    <source>
        <dbReference type="PROSITE" id="PS51038"/>
    </source>
</evidence>
<reference evidence="3 4" key="1">
    <citation type="submission" date="2024-03" db="EMBL/GenBank/DDBJ databases">
        <title>Complete genome sequence of the green alga Chloropicon roscoffensis RCC1871.</title>
        <authorList>
            <person name="Lemieux C."/>
            <person name="Pombert J.-F."/>
            <person name="Otis C."/>
            <person name="Turmel M."/>
        </authorList>
    </citation>
    <scope>NUCLEOTIDE SEQUENCE [LARGE SCALE GENOMIC DNA]</scope>
    <source>
        <strain evidence="3 4">RCC1871</strain>
    </source>
</reference>
<dbReference type="InterPro" id="IPR001025">
    <property type="entry name" value="BAH_dom"/>
</dbReference>
<gene>
    <name evidence="3" type="ORF">HKI87_05g38120</name>
</gene>
<feature type="domain" description="BAH" evidence="2">
    <location>
        <begin position="128"/>
        <end position="255"/>
    </location>
</feature>
<dbReference type="InterPro" id="IPR059080">
    <property type="entry name" value="WHD_PTC1"/>
</dbReference>